<evidence type="ECO:0000256" key="3">
    <source>
        <dbReference type="HAMAP-Rule" id="MF_00649"/>
    </source>
</evidence>
<dbReference type="Pfam" id="PF03884">
    <property type="entry name" value="YacG"/>
    <property type="match status" value="1"/>
</dbReference>
<gene>
    <name evidence="3" type="primary">yacG</name>
    <name evidence="5" type="ORF">SAOR_08730</name>
</gene>
<reference evidence="5 6" key="1">
    <citation type="submission" date="2013-10" db="EMBL/GenBank/DDBJ databases">
        <title>Salinisphaera orenii MK-B5 Genome Sequencing.</title>
        <authorList>
            <person name="Lai Q."/>
            <person name="Li C."/>
            <person name="Shao Z."/>
        </authorList>
    </citation>
    <scope>NUCLEOTIDE SEQUENCE [LARGE SCALE GENOMIC DNA]</scope>
    <source>
        <strain evidence="5 6">MK-B5</strain>
    </source>
</reference>
<comment type="subunit">
    <text evidence="3">Interacts with GyrB.</text>
</comment>
<evidence type="ECO:0000313" key="5">
    <source>
        <dbReference type="EMBL" id="ROO27243.1"/>
    </source>
</evidence>
<feature type="binding site" evidence="3">
    <location>
        <position position="32"/>
    </location>
    <ligand>
        <name>Zn(2+)</name>
        <dbReference type="ChEBI" id="CHEBI:29105"/>
    </ligand>
</feature>
<evidence type="ECO:0000313" key="6">
    <source>
        <dbReference type="Proteomes" id="UP000283993"/>
    </source>
</evidence>
<evidence type="ECO:0000256" key="2">
    <source>
        <dbReference type="ARBA" id="ARBA00022833"/>
    </source>
</evidence>
<dbReference type="SUPFAM" id="SSF57716">
    <property type="entry name" value="Glucocorticoid receptor-like (DNA-binding domain)"/>
    <property type="match status" value="1"/>
</dbReference>
<dbReference type="PANTHER" id="PTHR36150:SF1">
    <property type="entry name" value="DNA GYRASE INHIBITOR YACG"/>
    <property type="match status" value="1"/>
</dbReference>
<evidence type="ECO:0000256" key="4">
    <source>
        <dbReference type="SAM" id="MobiDB-lite"/>
    </source>
</evidence>
<dbReference type="InterPro" id="IPR005584">
    <property type="entry name" value="DNA_gyrase_inhibitor_YacG"/>
</dbReference>
<dbReference type="GO" id="GO:0008657">
    <property type="term" value="F:DNA topoisomerase type II (double strand cut, ATP-hydrolyzing) inhibitor activity"/>
    <property type="evidence" value="ECO:0007669"/>
    <property type="project" value="UniProtKB-UniRule"/>
</dbReference>
<organism evidence="5 6">
    <name type="scientific">Salinisphaera orenii MK-B5</name>
    <dbReference type="NCBI Taxonomy" id="856730"/>
    <lineage>
        <taxon>Bacteria</taxon>
        <taxon>Pseudomonadati</taxon>
        <taxon>Pseudomonadota</taxon>
        <taxon>Gammaproteobacteria</taxon>
        <taxon>Salinisphaerales</taxon>
        <taxon>Salinisphaeraceae</taxon>
        <taxon>Salinisphaera</taxon>
    </lineage>
</organism>
<dbReference type="RefSeq" id="WP_123631092.1">
    <property type="nucleotide sequence ID" value="NZ_AYKH01000014.1"/>
</dbReference>
<accession>A0A423PNT9</accession>
<protein>
    <recommendedName>
        <fullName evidence="3">DNA gyrase inhibitor YacG</fullName>
    </recommendedName>
</protein>
<dbReference type="HAMAP" id="MF_00649">
    <property type="entry name" value="DNA_gyrase_inhibitor_YacG"/>
    <property type="match status" value="1"/>
</dbReference>
<proteinExistence type="inferred from homology"/>
<dbReference type="Gene3D" id="3.30.50.10">
    <property type="entry name" value="Erythroid Transcription Factor GATA-1, subunit A"/>
    <property type="match status" value="1"/>
</dbReference>
<dbReference type="EMBL" id="AYKH01000014">
    <property type="protein sequence ID" value="ROO27243.1"/>
    <property type="molecule type" value="Genomic_DNA"/>
</dbReference>
<sequence length="66" mass="7414">MTKPRTIDCPQCGKPARVDPDNPYRPFCSRRCKLIDLGDWLDEENRIPDASGAPWSGGEDESDPTH</sequence>
<dbReference type="Proteomes" id="UP000283993">
    <property type="component" value="Unassembled WGS sequence"/>
</dbReference>
<comment type="function">
    <text evidence="3">Inhibits all the catalytic activities of DNA gyrase by preventing its interaction with DNA. Acts by binding directly to the C-terminal domain of GyrB, which probably disrupts DNA binding by the gyrase.</text>
</comment>
<dbReference type="AlphaFoldDB" id="A0A423PNT9"/>
<feature type="binding site" evidence="3">
    <location>
        <position position="28"/>
    </location>
    <ligand>
        <name>Zn(2+)</name>
        <dbReference type="ChEBI" id="CHEBI:29105"/>
    </ligand>
</feature>
<name>A0A423PNT9_9GAMM</name>
<feature type="binding site" evidence="3">
    <location>
        <position position="9"/>
    </location>
    <ligand>
        <name>Zn(2+)</name>
        <dbReference type="ChEBI" id="CHEBI:29105"/>
    </ligand>
</feature>
<comment type="cofactor">
    <cofactor evidence="3">
        <name>Zn(2+)</name>
        <dbReference type="ChEBI" id="CHEBI:29105"/>
    </cofactor>
    <text evidence="3">Binds 1 zinc ion.</text>
</comment>
<feature type="region of interest" description="Disordered" evidence="4">
    <location>
        <begin position="43"/>
        <end position="66"/>
    </location>
</feature>
<keyword evidence="1 3" id="KW-0479">Metal-binding</keyword>
<keyword evidence="6" id="KW-1185">Reference proteome</keyword>
<keyword evidence="2 3" id="KW-0862">Zinc</keyword>
<dbReference type="GO" id="GO:0006355">
    <property type="term" value="P:regulation of DNA-templated transcription"/>
    <property type="evidence" value="ECO:0007669"/>
    <property type="project" value="InterPro"/>
</dbReference>
<comment type="similarity">
    <text evidence="3">Belongs to the DNA gyrase inhibitor YacG family.</text>
</comment>
<comment type="caution">
    <text evidence="5">The sequence shown here is derived from an EMBL/GenBank/DDBJ whole genome shotgun (WGS) entry which is preliminary data.</text>
</comment>
<dbReference type="InterPro" id="IPR013088">
    <property type="entry name" value="Znf_NHR/GATA"/>
</dbReference>
<feature type="binding site" evidence="3">
    <location>
        <position position="12"/>
    </location>
    <ligand>
        <name>Zn(2+)</name>
        <dbReference type="ChEBI" id="CHEBI:29105"/>
    </ligand>
</feature>
<dbReference type="PANTHER" id="PTHR36150">
    <property type="entry name" value="DNA GYRASE INHIBITOR YACG"/>
    <property type="match status" value="1"/>
</dbReference>
<dbReference type="GO" id="GO:0008270">
    <property type="term" value="F:zinc ion binding"/>
    <property type="evidence" value="ECO:0007669"/>
    <property type="project" value="UniProtKB-UniRule"/>
</dbReference>
<evidence type="ECO:0000256" key="1">
    <source>
        <dbReference type="ARBA" id="ARBA00022723"/>
    </source>
</evidence>